<keyword evidence="1" id="KW-0472">Membrane</keyword>
<dbReference type="STRING" id="946333.A4W93_14940"/>
<gene>
    <name evidence="3" type="ORF">A4W93_14940</name>
</gene>
<evidence type="ECO:0000256" key="1">
    <source>
        <dbReference type="SAM" id="Phobius"/>
    </source>
</evidence>
<feature type="transmembrane region" description="Helical" evidence="1">
    <location>
        <begin position="38"/>
        <end position="67"/>
    </location>
</feature>
<dbReference type="GO" id="GO:0004175">
    <property type="term" value="F:endopeptidase activity"/>
    <property type="evidence" value="ECO:0007669"/>
    <property type="project" value="UniProtKB-ARBA"/>
</dbReference>
<feature type="domain" description="CAAX prenyl protease 2/Lysostaphin resistance protein A-like" evidence="2">
    <location>
        <begin position="185"/>
        <end position="271"/>
    </location>
</feature>
<reference evidence="3 4" key="1">
    <citation type="submission" date="2016-04" db="EMBL/GenBank/DDBJ databases">
        <title>Complete genome sequence of natural rubber-degrading, novel Gram-negative bacterium, Rhizobacter gummiphilus strain NS21.</title>
        <authorList>
            <person name="Tabata M."/>
            <person name="Kasai D."/>
            <person name="Fukuda M."/>
        </authorList>
    </citation>
    <scope>NUCLEOTIDE SEQUENCE [LARGE SCALE GENOMIC DNA]</scope>
    <source>
        <strain evidence="3 4">NS21</strain>
    </source>
</reference>
<evidence type="ECO:0000313" key="4">
    <source>
        <dbReference type="Proteomes" id="UP000193427"/>
    </source>
</evidence>
<dbReference type="Proteomes" id="UP000193427">
    <property type="component" value="Chromosome"/>
</dbReference>
<keyword evidence="1" id="KW-1133">Transmembrane helix</keyword>
<evidence type="ECO:0000313" key="3">
    <source>
        <dbReference type="EMBL" id="ARN21085.1"/>
    </source>
</evidence>
<dbReference type="Pfam" id="PF02517">
    <property type="entry name" value="Rce1-like"/>
    <property type="match status" value="1"/>
</dbReference>
<sequence length="284" mass="30207">MIAPMTDWTFAVLGLAILAVWLPPLPLGRKPIPSWPFAFATALILGFASGVLRRPALPVLAVFAALVWAASSAPRGRPFFIVLAGAMAVALSVHVLPGFANPKVFDAERLTPDALPFTQYLNFDKGTAGLFLLAAFAPRVRRWREAGAIAWPLSLAALSSSILVLGLAVALGLVRLDPHWHPLAPTFLAVNLLFTCVAEEAFFRGLLQHRLPGPRPLAVVVSAGLFGLVHLPAGIAYAALATVLGLGCALVFERTRRIESAIAVHFAVNAVHFVGFTYPMIASA</sequence>
<feature type="transmembrane region" description="Helical" evidence="1">
    <location>
        <begin position="79"/>
        <end position="100"/>
    </location>
</feature>
<organism evidence="3 4">
    <name type="scientific">Piscinibacter gummiphilus</name>
    <dbReference type="NCBI Taxonomy" id="946333"/>
    <lineage>
        <taxon>Bacteria</taxon>
        <taxon>Pseudomonadati</taxon>
        <taxon>Pseudomonadota</taxon>
        <taxon>Betaproteobacteria</taxon>
        <taxon>Burkholderiales</taxon>
        <taxon>Sphaerotilaceae</taxon>
        <taxon>Piscinibacter</taxon>
    </lineage>
</organism>
<feature type="transmembrane region" description="Helical" evidence="1">
    <location>
        <begin position="149"/>
        <end position="174"/>
    </location>
</feature>
<evidence type="ECO:0000259" key="2">
    <source>
        <dbReference type="Pfam" id="PF02517"/>
    </source>
</evidence>
<feature type="transmembrane region" description="Helical" evidence="1">
    <location>
        <begin position="258"/>
        <end position="281"/>
    </location>
</feature>
<feature type="transmembrane region" description="Helical" evidence="1">
    <location>
        <begin position="219"/>
        <end position="252"/>
    </location>
</feature>
<keyword evidence="4" id="KW-1185">Reference proteome</keyword>
<name>A0A1W6L9W3_9BURK</name>
<keyword evidence="1" id="KW-0812">Transmembrane</keyword>
<dbReference type="InterPro" id="IPR003675">
    <property type="entry name" value="Rce1/LyrA-like_dom"/>
</dbReference>
<protein>
    <recommendedName>
        <fullName evidence="2">CAAX prenyl protease 2/Lysostaphin resistance protein A-like domain-containing protein</fullName>
    </recommendedName>
</protein>
<dbReference type="KEGG" id="rgu:A4W93_14940"/>
<dbReference type="GO" id="GO:0080120">
    <property type="term" value="P:CAAX-box protein maturation"/>
    <property type="evidence" value="ECO:0007669"/>
    <property type="project" value="UniProtKB-ARBA"/>
</dbReference>
<dbReference type="EMBL" id="CP015118">
    <property type="protein sequence ID" value="ARN21085.1"/>
    <property type="molecule type" value="Genomic_DNA"/>
</dbReference>
<dbReference type="AlphaFoldDB" id="A0A1W6L9W3"/>
<feature type="transmembrane region" description="Helical" evidence="1">
    <location>
        <begin position="120"/>
        <end position="137"/>
    </location>
</feature>
<accession>A0A1W6L9W3</accession>
<proteinExistence type="predicted"/>